<evidence type="ECO:0000256" key="1">
    <source>
        <dbReference type="PROSITE-ProRule" id="PRU00182"/>
    </source>
</evidence>
<feature type="domain" description="RNA-binding S4" evidence="2">
    <location>
        <begin position="183"/>
        <end position="245"/>
    </location>
</feature>
<dbReference type="PROSITE" id="PS50889">
    <property type="entry name" value="S4"/>
    <property type="match status" value="1"/>
</dbReference>
<accession>A0A7X3FGT4</accession>
<evidence type="ECO:0000313" key="4">
    <source>
        <dbReference type="Proteomes" id="UP000490800"/>
    </source>
</evidence>
<dbReference type="Gene3D" id="3.30.1370.160">
    <property type="match status" value="1"/>
</dbReference>
<dbReference type="GO" id="GO:0003723">
    <property type="term" value="F:RNA binding"/>
    <property type="evidence" value="ECO:0007669"/>
    <property type="project" value="UniProtKB-KW"/>
</dbReference>
<dbReference type="Proteomes" id="UP000490800">
    <property type="component" value="Unassembled WGS sequence"/>
</dbReference>
<dbReference type="CDD" id="cd00165">
    <property type="entry name" value="S4"/>
    <property type="match status" value="1"/>
</dbReference>
<dbReference type="EMBL" id="RHLK01000003">
    <property type="protein sequence ID" value="MVO99351.1"/>
    <property type="molecule type" value="Genomic_DNA"/>
</dbReference>
<organism evidence="3 4">
    <name type="scientific">Paenibacillus lutrae</name>
    <dbReference type="NCBI Taxonomy" id="2078573"/>
    <lineage>
        <taxon>Bacteria</taxon>
        <taxon>Bacillati</taxon>
        <taxon>Bacillota</taxon>
        <taxon>Bacilli</taxon>
        <taxon>Bacillales</taxon>
        <taxon>Paenibacillaceae</taxon>
        <taxon>Paenibacillus</taxon>
    </lineage>
</organism>
<dbReference type="InterPro" id="IPR036986">
    <property type="entry name" value="S4_RNA-bd_sf"/>
</dbReference>
<dbReference type="InterPro" id="IPR040591">
    <property type="entry name" value="RqcP2_RBD"/>
</dbReference>
<dbReference type="AlphaFoldDB" id="A0A7X3FGT4"/>
<dbReference type="RefSeq" id="WP_166541883.1">
    <property type="nucleotide sequence ID" value="NZ_RHLK01000003.1"/>
</dbReference>
<dbReference type="Gene3D" id="3.30.70.330">
    <property type="match status" value="1"/>
</dbReference>
<gene>
    <name evidence="3" type="ORF">EDM21_07390</name>
</gene>
<proteinExistence type="predicted"/>
<reference evidence="3 4" key="1">
    <citation type="journal article" date="2019" name="Microorganisms">
        <title>Paenibacillus lutrae sp. nov., A Chitinolytic Species Isolated from A River Otter in Castril Natural Park, Granada, Spain.</title>
        <authorList>
            <person name="Rodriguez M."/>
            <person name="Reina J.C."/>
            <person name="Bejar V."/>
            <person name="Llamas I."/>
        </authorList>
    </citation>
    <scope>NUCLEOTIDE SEQUENCE [LARGE SCALE GENOMIC DNA]</scope>
    <source>
        <strain evidence="3 4">N10</strain>
    </source>
</reference>
<evidence type="ECO:0000313" key="3">
    <source>
        <dbReference type="EMBL" id="MVO99351.1"/>
    </source>
</evidence>
<protein>
    <submittedName>
        <fullName evidence="3">RNA-binding protein</fullName>
    </submittedName>
</protein>
<dbReference type="SUPFAM" id="SSF55174">
    <property type="entry name" value="Alpha-L RNA-binding motif"/>
    <property type="match status" value="1"/>
</dbReference>
<keyword evidence="4" id="KW-1185">Reference proteome</keyword>
<comment type="caution">
    <text evidence="3">The sequence shown here is derived from an EMBL/GenBank/DDBJ whole genome shotgun (WGS) entry which is preliminary data.</text>
</comment>
<dbReference type="Gene3D" id="3.10.290.10">
    <property type="entry name" value="RNA-binding S4 domain"/>
    <property type="match status" value="1"/>
</dbReference>
<keyword evidence="1" id="KW-0694">RNA-binding</keyword>
<dbReference type="InterPro" id="IPR012677">
    <property type="entry name" value="Nucleotide-bd_a/b_plait_sf"/>
</dbReference>
<sequence>MAKGIYGHFHPDEHAFVDRAQEWIENASHHKVKRTDFLDPRQSFIVSTLINRNPDVQIRMDGGFPDAERRRAIIGPDYLDMTSEDMGLRVLSVESGDSKFQTLTHGDYMGAILALGMKRDKVGDIHVSPEGCHFVVAEEAADYLHLHLSQVHRVHVATEILPIDKLIASPVRLEEMTLSVASLRLDGVVSDVFRLSRAKVLVPIGAGKCKVNWKPEENPSVPLKEGDVVSLQGFGRFRVLEVEGTTKKGRMRIKIGKYA</sequence>
<dbReference type="InterPro" id="IPR002942">
    <property type="entry name" value="S4_RNA-bd"/>
</dbReference>
<evidence type="ECO:0000259" key="2">
    <source>
        <dbReference type="SMART" id="SM00363"/>
    </source>
</evidence>
<dbReference type="Pfam" id="PF17774">
    <property type="entry name" value="YlmH_RBD"/>
    <property type="match status" value="1"/>
</dbReference>
<dbReference type="SMART" id="SM00363">
    <property type="entry name" value="S4"/>
    <property type="match status" value="1"/>
</dbReference>
<name>A0A7X3FGT4_9BACL</name>